<dbReference type="SUPFAM" id="SSF63825">
    <property type="entry name" value="YWTD domain"/>
    <property type="match status" value="1"/>
</dbReference>
<gene>
    <name evidence="1" type="ORF">METZ01_LOCUS500430</name>
</gene>
<evidence type="ECO:0000313" key="1">
    <source>
        <dbReference type="EMBL" id="SVE47576.1"/>
    </source>
</evidence>
<protein>
    <recommendedName>
        <fullName evidence="2">Choice-of-anchor B family protein</fullName>
    </recommendedName>
</protein>
<dbReference type="Gene3D" id="2.130.10.10">
    <property type="entry name" value="YVTN repeat-like/Quinoprotein amine dehydrogenase"/>
    <property type="match status" value="1"/>
</dbReference>
<dbReference type="AlphaFoldDB" id="A0A383DSS4"/>
<dbReference type="PANTHER" id="PTHR38787">
    <property type="entry name" value="REGULATORY P DOMAIN-CONTAINING PROTEIN"/>
    <property type="match status" value="1"/>
</dbReference>
<dbReference type="EMBL" id="UINC01219896">
    <property type="protein sequence ID" value="SVE47576.1"/>
    <property type="molecule type" value="Genomic_DNA"/>
</dbReference>
<evidence type="ECO:0008006" key="2">
    <source>
        <dbReference type="Google" id="ProtNLM"/>
    </source>
</evidence>
<dbReference type="NCBIfam" id="TIGR04312">
    <property type="entry name" value="choice_anch_B"/>
    <property type="match status" value="1"/>
</dbReference>
<dbReference type="PANTHER" id="PTHR38787:SF3">
    <property type="entry name" value="REGULATORY P DOMAIN-CONTAINING PROTEIN"/>
    <property type="match status" value="1"/>
</dbReference>
<accession>A0A383DSS4</accession>
<dbReference type="GO" id="GO:0005576">
    <property type="term" value="C:extracellular region"/>
    <property type="evidence" value="ECO:0007669"/>
    <property type="project" value="TreeGrafter"/>
</dbReference>
<dbReference type="InterPro" id="IPR027589">
    <property type="entry name" value="Choice_anch_B"/>
</dbReference>
<sequence>MLRKIIYLTLFSLVLPQGYNMELVSFMDFGQNVSDITGFYQDGREFAVIGLQNAASFVDITDPSNPVELGRISGGNSIWRDLKYWNRHVYIGTEASDGVKVVSVNDPDNPTLVSTISDFGNSHNIHIDADGYLYVVGASSNDVWIYDLTMPAFPQLVGTWSGEYLHDIEVYNNKLYGAAIYSGLFYIV</sequence>
<feature type="non-terminal residue" evidence="1">
    <location>
        <position position="188"/>
    </location>
</feature>
<organism evidence="1">
    <name type="scientific">marine metagenome</name>
    <dbReference type="NCBI Taxonomy" id="408172"/>
    <lineage>
        <taxon>unclassified sequences</taxon>
        <taxon>metagenomes</taxon>
        <taxon>ecological metagenomes</taxon>
    </lineage>
</organism>
<reference evidence="1" key="1">
    <citation type="submission" date="2018-05" db="EMBL/GenBank/DDBJ databases">
        <authorList>
            <person name="Lanie J.A."/>
            <person name="Ng W.-L."/>
            <person name="Kazmierczak K.M."/>
            <person name="Andrzejewski T.M."/>
            <person name="Davidsen T.M."/>
            <person name="Wayne K.J."/>
            <person name="Tettelin H."/>
            <person name="Glass J.I."/>
            <person name="Rusch D."/>
            <person name="Podicherti R."/>
            <person name="Tsui H.-C.T."/>
            <person name="Winkler M.E."/>
        </authorList>
    </citation>
    <scope>NUCLEOTIDE SEQUENCE</scope>
</reference>
<dbReference type="InterPro" id="IPR015943">
    <property type="entry name" value="WD40/YVTN_repeat-like_dom_sf"/>
</dbReference>
<name>A0A383DSS4_9ZZZZ</name>
<proteinExistence type="predicted"/>